<evidence type="ECO:0000256" key="1">
    <source>
        <dbReference type="SAM" id="Phobius"/>
    </source>
</evidence>
<dbReference type="EMBL" id="JAOPKC010000037">
    <property type="protein sequence ID" value="MCU4719651.1"/>
    <property type="molecule type" value="Genomic_DNA"/>
</dbReference>
<evidence type="ECO:0000313" key="3">
    <source>
        <dbReference type="EMBL" id="MCU4725949.1"/>
    </source>
</evidence>
<protein>
    <submittedName>
        <fullName evidence="3">Uncharacterized protein</fullName>
    </submittedName>
</protein>
<evidence type="ECO:0000313" key="5">
    <source>
        <dbReference type="Proteomes" id="UP001209746"/>
    </source>
</evidence>
<sequence>MDREQLIELVPHYVAMLILVFLTLTVISVAVGEIGFWAELALIVVVVFAYRPIVVKLGIGPSAWE</sequence>
<feature type="transmembrane region" description="Helical" evidence="1">
    <location>
        <begin position="37"/>
        <end position="59"/>
    </location>
</feature>
<proteinExistence type="predicted"/>
<keyword evidence="1" id="KW-0472">Membrane</keyword>
<organism evidence="3 5">
    <name type="scientific">Halapricum hydrolyticum</name>
    <dbReference type="NCBI Taxonomy" id="2979991"/>
    <lineage>
        <taxon>Archaea</taxon>
        <taxon>Methanobacteriati</taxon>
        <taxon>Methanobacteriota</taxon>
        <taxon>Stenosarchaea group</taxon>
        <taxon>Halobacteria</taxon>
        <taxon>Halobacteriales</taxon>
        <taxon>Haloarculaceae</taxon>
        <taxon>Halapricum</taxon>
    </lineage>
</organism>
<dbReference type="AlphaFoldDB" id="A0AAE3IA65"/>
<comment type="caution">
    <text evidence="3">The sequence shown here is derived from an EMBL/GenBank/DDBJ whole genome shotgun (WGS) entry which is preliminary data.</text>
</comment>
<feature type="transmembrane region" description="Helical" evidence="1">
    <location>
        <begin position="12"/>
        <end position="31"/>
    </location>
</feature>
<gene>
    <name evidence="3" type="ORF">OB914_03040</name>
    <name evidence="2" type="ORF">OB916_16540</name>
</gene>
<dbReference type="RefSeq" id="WP_315910398.1">
    <property type="nucleotide sequence ID" value="NZ_JAOPKC010000037.1"/>
</dbReference>
<evidence type="ECO:0000313" key="2">
    <source>
        <dbReference type="EMBL" id="MCU4719651.1"/>
    </source>
</evidence>
<name>A0AAE3IA65_9EURY</name>
<reference evidence="3" key="1">
    <citation type="submission" date="2023-02" db="EMBL/GenBank/DDBJ databases">
        <title>Enrichment on poylsaccharides allowed isolation of novel metabolic and taxonomic groups of Haloarchaea.</title>
        <authorList>
            <person name="Sorokin D.Y."/>
            <person name="Elcheninov A.G."/>
            <person name="Khizhniak T.V."/>
            <person name="Kolganova T.V."/>
            <person name="Kublanov I.V."/>
        </authorList>
    </citation>
    <scope>NUCLEOTIDE SEQUENCE</scope>
    <source>
        <strain evidence="2 4">HArc-curdl5-1</strain>
        <strain evidence="3">HArc-curdl7</strain>
    </source>
</reference>
<keyword evidence="1" id="KW-0812">Transmembrane</keyword>
<keyword evidence="1" id="KW-1133">Transmembrane helix</keyword>
<evidence type="ECO:0000313" key="4">
    <source>
        <dbReference type="Proteomes" id="UP001208186"/>
    </source>
</evidence>
<dbReference type="Proteomes" id="UP001208186">
    <property type="component" value="Unassembled WGS sequence"/>
</dbReference>
<keyword evidence="4" id="KW-1185">Reference proteome</keyword>
<accession>A0AAE3IA65</accession>
<dbReference type="EMBL" id="JAOPKD010000002">
    <property type="protein sequence ID" value="MCU4725949.1"/>
    <property type="molecule type" value="Genomic_DNA"/>
</dbReference>
<dbReference type="Proteomes" id="UP001209746">
    <property type="component" value="Unassembled WGS sequence"/>
</dbReference>